<dbReference type="Pfam" id="PF09945">
    <property type="entry name" value="DUF2177"/>
    <property type="match status" value="1"/>
</dbReference>
<keyword evidence="1" id="KW-0472">Membrane</keyword>
<dbReference type="EMBL" id="MN740873">
    <property type="protein sequence ID" value="QHU16036.1"/>
    <property type="molecule type" value="Genomic_DNA"/>
</dbReference>
<feature type="transmembrane region" description="Helical" evidence="1">
    <location>
        <begin position="6"/>
        <end position="24"/>
    </location>
</feature>
<evidence type="ECO:0000313" key="2">
    <source>
        <dbReference type="EMBL" id="QHU16036.1"/>
    </source>
</evidence>
<keyword evidence="1" id="KW-1133">Transmembrane helix</keyword>
<name>A0A6C0KFW9_9ZZZZ</name>
<sequence>MNPIAFLVILFMAIDIPMVSYLYETTYSNMFTQINKGASINKTRLYIAGSVVYLLMATALYTFVISPSVNLGEETMSTVLKAALLGSLMYGVYDMTNVASIPAFGIKEALIDSAWGGMLYALVTVIYLMF</sequence>
<feature type="transmembrane region" description="Helical" evidence="1">
    <location>
        <begin position="45"/>
        <end position="66"/>
    </location>
</feature>
<dbReference type="InterPro" id="IPR018687">
    <property type="entry name" value="DUF2177_membr"/>
</dbReference>
<reference evidence="2" key="1">
    <citation type="journal article" date="2020" name="Nature">
        <title>Giant virus diversity and host interactions through global metagenomics.</title>
        <authorList>
            <person name="Schulz F."/>
            <person name="Roux S."/>
            <person name="Paez-Espino D."/>
            <person name="Jungbluth S."/>
            <person name="Walsh D.A."/>
            <person name="Denef V.J."/>
            <person name="McMahon K.D."/>
            <person name="Konstantinidis K.T."/>
            <person name="Eloe-Fadrosh E.A."/>
            <person name="Kyrpides N.C."/>
            <person name="Woyke T."/>
        </authorList>
    </citation>
    <scope>NUCLEOTIDE SEQUENCE</scope>
    <source>
        <strain evidence="2">GVMAG-S-3300010158-109</strain>
    </source>
</reference>
<keyword evidence="1" id="KW-0812">Transmembrane</keyword>
<protein>
    <submittedName>
        <fullName evidence="2">Uncharacterized protein</fullName>
    </submittedName>
</protein>
<accession>A0A6C0KFW9</accession>
<evidence type="ECO:0000256" key="1">
    <source>
        <dbReference type="SAM" id="Phobius"/>
    </source>
</evidence>
<organism evidence="2">
    <name type="scientific">viral metagenome</name>
    <dbReference type="NCBI Taxonomy" id="1070528"/>
    <lineage>
        <taxon>unclassified sequences</taxon>
        <taxon>metagenomes</taxon>
        <taxon>organismal metagenomes</taxon>
    </lineage>
</organism>
<proteinExistence type="predicted"/>
<feature type="transmembrane region" description="Helical" evidence="1">
    <location>
        <begin position="109"/>
        <end position="129"/>
    </location>
</feature>
<dbReference type="AlphaFoldDB" id="A0A6C0KFW9"/>